<keyword evidence="3" id="KW-1185">Reference proteome</keyword>
<organism evidence="2 3">
    <name type="scientific">Ruminococcus albus SY3</name>
    <dbReference type="NCBI Taxonomy" id="1341156"/>
    <lineage>
        <taxon>Bacteria</taxon>
        <taxon>Bacillati</taxon>
        <taxon>Bacillota</taxon>
        <taxon>Clostridia</taxon>
        <taxon>Eubacteriales</taxon>
        <taxon>Oscillospiraceae</taxon>
        <taxon>Ruminococcus</taxon>
    </lineage>
</organism>
<dbReference type="OrthoDB" id="1821229at2"/>
<dbReference type="RefSeq" id="WP_037288455.1">
    <property type="nucleotide sequence ID" value="NZ_JEOB01000003.1"/>
</dbReference>
<feature type="transmembrane region" description="Helical" evidence="1">
    <location>
        <begin position="58"/>
        <end position="78"/>
    </location>
</feature>
<feature type="transmembrane region" description="Helical" evidence="1">
    <location>
        <begin position="12"/>
        <end position="31"/>
    </location>
</feature>
<dbReference type="EMBL" id="JEOB01000003">
    <property type="protein sequence ID" value="EXM39018.1"/>
    <property type="molecule type" value="Genomic_DNA"/>
</dbReference>
<dbReference type="PATRIC" id="fig|1341156.4.peg.2344"/>
<sequence length="164" mass="18842">MKRSRLLRRLMTLSVVSEVIYMFFITILLIFRPAFYDDALIKFFKIDISEVPANNPDMTLAAVLLGGVIIYFILWFLLKLMMDKDMDPQIIGLLSFLMLPASTIISRLLFSKAVRSAAELGADVKAFTQTHFRILEYCGWANLAAYIFMLMGFAVCRQRFCDLD</sequence>
<accession>A0A011VWS1</accession>
<feature type="transmembrane region" description="Helical" evidence="1">
    <location>
        <begin position="90"/>
        <end position="110"/>
    </location>
</feature>
<evidence type="ECO:0000256" key="1">
    <source>
        <dbReference type="SAM" id="Phobius"/>
    </source>
</evidence>
<dbReference type="AlphaFoldDB" id="A0A011VWS1"/>
<keyword evidence="1" id="KW-1133">Transmembrane helix</keyword>
<reference evidence="2 3" key="1">
    <citation type="submission" date="2013-06" db="EMBL/GenBank/DDBJ databases">
        <title>Rumen cellulosomics: divergent fiber-degrading strategies revealed by comparative genome-wide analysis of six Ruminococcal strains.</title>
        <authorList>
            <person name="Dassa B."/>
            <person name="Borovok I."/>
            <person name="Lamed R."/>
            <person name="Flint H."/>
            <person name="Yeoman C.J."/>
            <person name="White B."/>
            <person name="Bayer E.A."/>
        </authorList>
    </citation>
    <scope>NUCLEOTIDE SEQUENCE [LARGE SCALE GENOMIC DNA]</scope>
    <source>
        <strain evidence="2 3">SY3</strain>
    </source>
</reference>
<keyword evidence="1" id="KW-0812">Transmembrane</keyword>
<name>A0A011VWS1_RUMAL</name>
<comment type="caution">
    <text evidence="2">The sequence shown here is derived from an EMBL/GenBank/DDBJ whole genome shotgun (WGS) entry which is preliminary data.</text>
</comment>
<evidence type="ECO:0000313" key="3">
    <source>
        <dbReference type="Proteomes" id="UP000021369"/>
    </source>
</evidence>
<feature type="transmembrane region" description="Helical" evidence="1">
    <location>
        <begin position="134"/>
        <end position="156"/>
    </location>
</feature>
<proteinExistence type="predicted"/>
<keyword evidence="1" id="KW-0472">Membrane</keyword>
<evidence type="ECO:0000313" key="2">
    <source>
        <dbReference type="EMBL" id="EXM39018.1"/>
    </source>
</evidence>
<dbReference type="Proteomes" id="UP000021369">
    <property type="component" value="Unassembled WGS sequence"/>
</dbReference>
<gene>
    <name evidence="2" type="ORF">RASY3_12030</name>
</gene>
<protein>
    <submittedName>
        <fullName evidence="2">Uncharacterized protein</fullName>
    </submittedName>
</protein>